<dbReference type="EMBL" id="CP022133">
    <property type="protein sequence ID" value="ASG65125.1"/>
    <property type="molecule type" value="Genomic_DNA"/>
</dbReference>
<dbReference type="Gene3D" id="2.60.120.10">
    <property type="entry name" value="Jelly Rolls"/>
    <property type="match status" value="1"/>
</dbReference>
<feature type="chain" id="PRO_5047473260" description="Cupin 2 conserved barrel domain-containing protein" evidence="1">
    <location>
        <begin position="21"/>
        <end position="121"/>
    </location>
</feature>
<reference evidence="2 3" key="1">
    <citation type="submission" date="2017-06" db="EMBL/GenBank/DDBJ databases">
        <title>Complete genome sequence of Idiomarina piscisalsi strain 10PY1A isolated from soil of Soudi Arabia.</title>
        <authorList>
            <person name="Kim M.-C."/>
            <person name="Jung B.K."/>
            <person name="Budiyanto F."/>
            <person name="Nzila A."/>
            <person name="Shin J.-H."/>
        </authorList>
    </citation>
    <scope>NUCLEOTIDE SEQUENCE [LARGE SCALE GENOMIC DNA]</scope>
    <source>
        <strain evidence="2 3">10PY1A</strain>
    </source>
</reference>
<evidence type="ECO:0000313" key="2">
    <source>
        <dbReference type="EMBL" id="ASG65125.1"/>
    </source>
</evidence>
<dbReference type="RefSeq" id="WP_088767560.1">
    <property type="nucleotide sequence ID" value="NZ_CP022133.1"/>
</dbReference>
<gene>
    <name evidence="2" type="ORF">CEW91_02705</name>
</gene>
<dbReference type="SUPFAM" id="SSF51182">
    <property type="entry name" value="RmlC-like cupins"/>
    <property type="match status" value="1"/>
</dbReference>
<sequence>MKLIIAVISLVSLMSYPASANDGLPAHIASPEQYSVLLDNDSVLVLKMDLDAGESDEWHFHRAETVYFEKGGELKITTSTGEMKLTVPDGHVMWHEPWQHQVSNIGNTQITAIIVEQKTHE</sequence>
<accession>A0ABM6LRG6</accession>
<feature type="signal peptide" evidence="1">
    <location>
        <begin position="1"/>
        <end position="20"/>
    </location>
</feature>
<keyword evidence="3" id="KW-1185">Reference proteome</keyword>
<dbReference type="Proteomes" id="UP000197717">
    <property type="component" value="Chromosome"/>
</dbReference>
<evidence type="ECO:0008006" key="4">
    <source>
        <dbReference type="Google" id="ProtNLM"/>
    </source>
</evidence>
<evidence type="ECO:0000313" key="3">
    <source>
        <dbReference type="Proteomes" id="UP000197717"/>
    </source>
</evidence>
<organism evidence="2 3">
    <name type="scientific">Idiomarina piscisalsi</name>
    <dbReference type="NCBI Taxonomy" id="1096243"/>
    <lineage>
        <taxon>Bacteria</taxon>
        <taxon>Pseudomonadati</taxon>
        <taxon>Pseudomonadota</taxon>
        <taxon>Gammaproteobacteria</taxon>
        <taxon>Alteromonadales</taxon>
        <taxon>Idiomarinaceae</taxon>
        <taxon>Idiomarina</taxon>
    </lineage>
</organism>
<name>A0ABM6LRG6_9GAMM</name>
<dbReference type="InterPro" id="IPR014710">
    <property type="entry name" value="RmlC-like_jellyroll"/>
</dbReference>
<dbReference type="InterPro" id="IPR011051">
    <property type="entry name" value="RmlC_Cupin_sf"/>
</dbReference>
<evidence type="ECO:0000256" key="1">
    <source>
        <dbReference type="SAM" id="SignalP"/>
    </source>
</evidence>
<protein>
    <recommendedName>
        <fullName evidence="4">Cupin 2 conserved barrel domain-containing protein</fullName>
    </recommendedName>
</protein>
<keyword evidence="1" id="KW-0732">Signal</keyword>
<proteinExistence type="predicted"/>